<evidence type="ECO:0000256" key="5">
    <source>
        <dbReference type="SAM" id="MobiDB-lite"/>
    </source>
</evidence>
<accession>A0A813JSR0</accession>
<dbReference type="InterPro" id="IPR017441">
    <property type="entry name" value="Protein_kinase_ATP_BS"/>
</dbReference>
<evidence type="ECO:0000259" key="6">
    <source>
        <dbReference type="PROSITE" id="PS50011"/>
    </source>
</evidence>
<dbReference type="PROSITE" id="PS00107">
    <property type="entry name" value="PROTEIN_KINASE_ATP"/>
    <property type="match status" value="1"/>
</dbReference>
<keyword evidence="1" id="KW-0723">Serine/threonine-protein kinase</keyword>
<dbReference type="AlphaFoldDB" id="A0A813JSR0"/>
<comment type="caution">
    <text evidence="7">The sequence shown here is derived from an EMBL/GenBank/DDBJ whole genome shotgun (WGS) entry which is preliminary data.</text>
</comment>
<keyword evidence="2 4" id="KW-0547">Nucleotide-binding</keyword>
<evidence type="ECO:0000313" key="8">
    <source>
        <dbReference type="Proteomes" id="UP000626109"/>
    </source>
</evidence>
<dbReference type="Gene3D" id="1.10.510.10">
    <property type="entry name" value="Transferase(Phosphotransferase) domain 1"/>
    <property type="match status" value="1"/>
</dbReference>
<dbReference type="GO" id="GO:0004674">
    <property type="term" value="F:protein serine/threonine kinase activity"/>
    <property type="evidence" value="ECO:0007669"/>
    <property type="project" value="UniProtKB-KW"/>
</dbReference>
<dbReference type="InterPro" id="IPR008271">
    <property type="entry name" value="Ser/Thr_kinase_AS"/>
</dbReference>
<keyword evidence="3 4" id="KW-0067">ATP-binding</keyword>
<evidence type="ECO:0000256" key="4">
    <source>
        <dbReference type="PROSITE-ProRule" id="PRU10141"/>
    </source>
</evidence>
<dbReference type="SMART" id="SM00220">
    <property type="entry name" value="S_TKc"/>
    <property type="match status" value="1"/>
</dbReference>
<evidence type="ECO:0000256" key="3">
    <source>
        <dbReference type="ARBA" id="ARBA00022840"/>
    </source>
</evidence>
<keyword evidence="1" id="KW-0808">Transferase</keyword>
<dbReference type="Gene3D" id="3.30.200.20">
    <property type="entry name" value="Phosphorylase Kinase, domain 1"/>
    <property type="match status" value="1"/>
</dbReference>
<proteinExistence type="predicted"/>
<dbReference type="PROSITE" id="PS50011">
    <property type="entry name" value="PROTEIN_KINASE_DOM"/>
    <property type="match status" value="1"/>
</dbReference>
<dbReference type="InterPro" id="IPR000719">
    <property type="entry name" value="Prot_kinase_dom"/>
</dbReference>
<sequence>MIRAGPQMVYQHSTTQIAQARPAQGQGPMPGQAPLQRMVAGVQPGMVVHQQHAGVSGPGGGPMPFRPAFAPVPRASSVLSPSSQPPRVDAAPSFAQARGTSVSRADQGNVADKLGGMASSSSQRVIPSAAGHLQGIASGAGLHAAVAVGSSPSAWPPSPEPRMRAASSANGGAAQNGPPQSRPSIIGVLPAWVAQLPVPMEAGGEAFSSARGPRSTVQGEARTSVAGLPGAVPVIGGNNQLARPEGGEVMRQISMPWDKGLAPVASTTAPHVRINTGQSAAEAGGGGGPSPDLGLITGRPPPQVVTYSARGVGANSAAAMYSNRFVQQPYVFAQNAQEASAGRSPGRQRPNVQVVASGRSPARTRPPMNVQAVGGYSMGAAPQPAFQLGPSGGSTVALAQPELLSARQEAGRDAPKAAAPVLALAPGQAEGPDPQDLHRWGWGMGALLGGGVPMRPSLVPEPTVQPTVVNLIQAAAALPPAVIPEAPAIPFTSPADATLLSVWPQLAASLGDDDSDMHGLPGHSSSTAALHQDFSAERCGPERARGQLTTEEKIGYQELQFLQHLGSGEFGQVFRGNFKGQEVAIKQLYWDNTVLPEVIIQDLTREIESFRHLQHKRLVSFVGACLEVPNLCIVTEYAPGGSLHHLLHVRKLRLPPLHCTNMCLQLADGVMYLHSQTPVVVHRDLKSLNVVLDLSLNLKLCDFGLTESMDRTHITKKNNGGSPRYMAPEANPRTGFDCFLLCCCRCCCCCCCCFCCCCC</sequence>
<dbReference type="InterPro" id="IPR001245">
    <property type="entry name" value="Ser-Thr/Tyr_kinase_cat_dom"/>
</dbReference>
<feature type="compositionally biased region" description="Low complexity" evidence="5">
    <location>
        <begin position="165"/>
        <end position="179"/>
    </location>
</feature>
<dbReference type="InterPro" id="IPR011009">
    <property type="entry name" value="Kinase-like_dom_sf"/>
</dbReference>
<organism evidence="7 8">
    <name type="scientific">Polarella glacialis</name>
    <name type="common">Dinoflagellate</name>
    <dbReference type="NCBI Taxonomy" id="89957"/>
    <lineage>
        <taxon>Eukaryota</taxon>
        <taxon>Sar</taxon>
        <taxon>Alveolata</taxon>
        <taxon>Dinophyceae</taxon>
        <taxon>Suessiales</taxon>
        <taxon>Suessiaceae</taxon>
        <taxon>Polarella</taxon>
    </lineage>
</organism>
<gene>
    <name evidence="7" type="ORF">PGLA2088_LOCUS23814</name>
</gene>
<dbReference type="PROSITE" id="PS00108">
    <property type="entry name" value="PROTEIN_KINASE_ST"/>
    <property type="match status" value="1"/>
</dbReference>
<protein>
    <recommendedName>
        <fullName evidence="6">Protein kinase domain-containing protein</fullName>
    </recommendedName>
</protein>
<feature type="region of interest" description="Disordered" evidence="5">
    <location>
        <begin position="150"/>
        <end position="183"/>
    </location>
</feature>
<dbReference type="EMBL" id="CAJNNW010026276">
    <property type="protein sequence ID" value="CAE8684119.1"/>
    <property type="molecule type" value="Genomic_DNA"/>
</dbReference>
<keyword evidence="1" id="KW-0418">Kinase</keyword>
<evidence type="ECO:0000256" key="2">
    <source>
        <dbReference type="ARBA" id="ARBA00022741"/>
    </source>
</evidence>
<name>A0A813JSR0_POLGL</name>
<dbReference type="PANTHER" id="PTHR44329">
    <property type="entry name" value="SERINE/THREONINE-PROTEIN KINASE TNNI3K-RELATED"/>
    <property type="match status" value="1"/>
</dbReference>
<dbReference type="SUPFAM" id="SSF56112">
    <property type="entry name" value="Protein kinase-like (PK-like)"/>
    <property type="match status" value="1"/>
</dbReference>
<dbReference type="GO" id="GO:0005524">
    <property type="term" value="F:ATP binding"/>
    <property type="evidence" value="ECO:0007669"/>
    <property type="project" value="UniProtKB-UniRule"/>
</dbReference>
<reference evidence="7" key="1">
    <citation type="submission" date="2021-02" db="EMBL/GenBank/DDBJ databases">
        <authorList>
            <person name="Dougan E. K."/>
            <person name="Rhodes N."/>
            <person name="Thang M."/>
            <person name="Chan C."/>
        </authorList>
    </citation>
    <scope>NUCLEOTIDE SEQUENCE</scope>
</reference>
<dbReference type="Pfam" id="PF07714">
    <property type="entry name" value="PK_Tyr_Ser-Thr"/>
    <property type="match status" value="1"/>
</dbReference>
<evidence type="ECO:0000313" key="7">
    <source>
        <dbReference type="EMBL" id="CAE8684119.1"/>
    </source>
</evidence>
<feature type="binding site" evidence="4">
    <location>
        <position position="586"/>
    </location>
    <ligand>
        <name>ATP</name>
        <dbReference type="ChEBI" id="CHEBI:30616"/>
    </ligand>
</feature>
<evidence type="ECO:0000256" key="1">
    <source>
        <dbReference type="ARBA" id="ARBA00022527"/>
    </source>
</evidence>
<feature type="domain" description="Protein kinase" evidence="6">
    <location>
        <begin position="559"/>
        <end position="759"/>
    </location>
</feature>
<dbReference type="Proteomes" id="UP000626109">
    <property type="component" value="Unassembled WGS sequence"/>
</dbReference>
<dbReference type="InterPro" id="IPR051681">
    <property type="entry name" value="Ser/Thr_Kinases-Pseudokinases"/>
</dbReference>